<dbReference type="PANTHER" id="PTHR43677:SF4">
    <property type="entry name" value="QUINONE OXIDOREDUCTASE-LIKE PROTEIN 2"/>
    <property type="match status" value="1"/>
</dbReference>
<evidence type="ECO:0000313" key="2">
    <source>
        <dbReference type="EMBL" id="OFI35653.1"/>
    </source>
</evidence>
<dbReference type="Pfam" id="PF08240">
    <property type="entry name" value="ADH_N"/>
    <property type="match status" value="1"/>
</dbReference>
<accession>A0A1E8FJP2</accession>
<dbReference type="CDD" id="cd08241">
    <property type="entry name" value="QOR1"/>
    <property type="match status" value="1"/>
</dbReference>
<dbReference type="AlphaFoldDB" id="A0A1E8FJP2"/>
<dbReference type="Gene3D" id="3.90.180.10">
    <property type="entry name" value="Medium-chain alcohol dehydrogenases, catalytic domain"/>
    <property type="match status" value="1"/>
</dbReference>
<gene>
    <name evidence="2" type="ORF">BFC17_12935</name>
</gene>
<dbReference type="InterPro" id="IPR011032">
    <property type="entry name" value="GroES-like_sf"/>
</dbReference>
<comment type="caution">
    <text evidence="2">The sequence shown here is derived from an EMBL/GenBank/DDBJ whole genome shotgun (WGS) entry which is preliminary data.</text>
</comment>
<dbReference type="InterPro" id="IPR051397">
    <property type="entry name" value="Zn-ADH-like_protein"/>
</dbReference>
<dbReference type="InterPro" id="IPR036291">
    <property type="entry name" value="NAD(P)-bd_dom_sf"/>
</dbReference>
<dbReference type="Pfam" id="PF00107">
    <property type="entry name" value="ADH_zinc_N"/>
    <property type="match status" value="1"/>
</dbReference>
<sequence>MQGVVVNEYCDFDRAQVGLIKDPKAGSGEVVVALETAEVNFPDKLYIEGQYQKQLDFPFSPGLAGTGVICAVGAGVDESLIGKRVLALPEYGTYAEKVSLPAEHCFAVPDGVDSIQSSALGLAYQTAYFALTARGNIRPGDNVLVLGATGGVGMAAVQLAKAMGAGKVLAGTRGGINKLGEYWLGADEIVDTAPEDLRSLAASVKNATDGYGVDIVIDTVGGVLGEAALRALAWNGRFVVVGFACGDIPKFAGNYLLVKNISVSGLQWTDYLARQLETVQQAQDKLFEWCRTGLLAPRIHNTYPLAEFATALNAVCSGEAQGRVVLTISET</sequence>
<dbReference type="PANTHER" id="PTHR43677">
    <property type="entry name" value="SHORT-CHAIN DEHYDROGENASE/REDUCTASE"/>
    <property type="match status" value="1"/>
</dbReference>
<dbReference type="InterPro" id="IPR013154">
    <property type="entry name" value="ADH-like_N"/>
</dbReference>
<feature type="domain" description="Enoyl reductase (ER)" evidence="1">
    <location>
        <begin position="10"/>
        <end position="326"/>
    </location>
</feature>
<evidence type="ECO:0000313" key="3">
    <source>
        <dbReference type="Proteomes" id="UP000176037"/>
    </source>
</evidence>
<dbReference type="EMBL" id="MJIC01000009">
    <property type="protein sequence ID" value="OFI35653.1"/>
    <property type="molecule type" value="Genomic_DNA"/>
</dbReference>
<dbReference type="OrthoDB" id="4190732at2"/>
<dbReference type="SUPFAM" id="SSF51735">
    <property type="entry name" value="NAD(P)-binding Rossmann-fold domains"/>
    <property type="match status" value="1"/>
</dbReference>
<protein>
    <recommendedName>
        <fullName evidence="1">Enoyl reductase (ER) domain-containing protein</fullName>
    </recommendedName>
</protein>
<dbReference type="Gene3D" id="3.40.50.720">
    <property type="entry name" value="NAD(P)-binding Rossmann-like Domain"/>
    <property type="match status" value="1"/>
</dbReference>
<dbReference type="SUPFAM" id="SSF50129">
    <property type="entry name" value="GroES-like"/>
    <property type="match status" value="1"/>
</dbReference>
<dbReference type="RefSeq" id="WP_070175397.1">
    <property type="nucleotide sequence ID" value="NZ_BMJR01000006.1"/>
</dbReference>
<organism evidence="2 3">
    <name type="scientific">Alteromonas lipolytica</name>
    <dbReference type="NCBI Taxonomy" id="1856405"/>
    <lineage>
        <taxon>Bacteria</taxon>
        <taxon>Pseudomonadati</taxon>
        <taxon>Pseudomonadota</taxon>
        <taxon>Gammaproteobacteria</taxon>
        <taxon>Alteromonadales</taxon>
        <taxon>Alteromonadaceae</taxon>
        <taxon>Alteromonas/Salinimonas group</taxon>
        <taxon>Alteromonas</taxon>
    </lineage>
</organism>
<proteinExistence type="predicted"/>
<dbReference type="SMART" id="SM00829">
    <property type="entry name" value="PKS_ER"/>
    <property type="match status" value="1"/>
</dbReference>
<dbReference type="InterPro" id="IPR013149">
    <property type="entry name" value="ADH-like_C"/>
</dbReference>
<keyword evidence="3" id="KW-1185">Reference proteome</keyword>
<dbReference type="STRING" id="1856405.BFC17_12935"/>
<dbReference type="Proteomes" id="UP000176037">
    <property type="component" value="Unassembled WGS sequence"/>
</dbReference>
<evidence type="ECO:0000259" key="1">
    <source>
        <dbReference type="SMART" id="SM00829"/>
    </source>
</evidence>
<name>A0A1E8FJP2_9ALTE</name>
<dbReference type="GO" id="GO:0016491">
    <property type="term" value="F:oxidoreductase activity"/>
    <property type="evidence" value="ECO:0007669"/>
    <property type="project" value="InterPro"/>
</dbReference>
<dbReference type="InterPro" id="IPR020843">
    <property type="entry name" value="ER"/>
</dbReference>
<reference evidence="2 3" key="1">
    <citation type="submission" date="2016-09" db="EMBL/GenBank/DDBJ databases">
        <title>Alteromonas lipolytica, a new species isolated from sea water.</title>
        <authorList>
            <person name="Wu Y.-H."/>
            <person name="Cheng H."/>
            <person name="Xu X.-W."/>
        </authorList>
    </citation>
    <scope>NUCLEOTIDE SEQUENCE [LARGE SCALE GENOMIC DNA]</scope>
    <source>
        <strain evidence="2 3">JW12</strain>
    </source>
</reference>